<evidence type="ECO:0000256" key="1">
    <source>
        <dbReference type="ARBA" id="ARBA00004370"/>
    </source>
</evidence>
<keyword evidence="4" id="KW-0472">Membrane</keyword>
<dbReference type="GO" id="GO:0045048">
    <property type="term" value="P:protein insertion into ER membrane"/>
    <property type="evidence" value="ECO:0007669"/>
    <property type="project" value="InterPro"/>
</dbReference>
<keyword evidence="2" id="KW-0812">Transmembrane</keyword>
<name>A0AA40DZN0_9PEZI</name>
<gene>
    <name evidence="5" type="ORF">B0T21DRAFT_374390</name>
</gene>
<evidence type="ECO:0000256" key="3">
    <source>
        <dbReference type="ARBA" id="ARBA00022989"/>
    </source>
</evidence>
<dbReference type="GO" id="GO:0005789">
    <property type="term" value="C:endoplasmic reticulum membrane"/>
    <property type="evidence" value="ECO:0007669"/>
    <property type="project" value="InterPro"/>
</dbReference>
<sequence length="189" mass="20296">MSSAVNSGVVLAQSPPQLRGIKLWSHTQRHRLGGLGSRNQPPVHATQTRLSVSHQHHHQLSCPSCAKSTTQITMASTKDPRRPDLIVPYQEPAGKTDNPELSSTLSSTLPMAAIFMRNRYVGWAAVAFSLQSWLGESEETQKSASSPGYFAVGMSLMSLIVTYLPLFLPPSPGLQQGSSTEAPAPVPPA</sequence>
<dbReference type="PANTHER" id="PTHR28038">
    <property type="entry name" value="ADL329WP"/>
    <property type="match status" value="1"/>
</dbReference>
<dbReference type="Pfam" id="PF03669">
    <property type="entry name" value="ASTER"/>
    <property type="match status" value="1"/>
</dbReference>
<evidence type="ECO:0000256" key="2">
    <source>
        <dbReference type="ARBA" id="ARBA00022692"/>
    </source>
</evidence>
<organism evidence="5 6">
    <name type="scientific">Apiosordaria backusii</name>
    <dbReference type="NCBI Taxonomy" id="314023"/>
    <lineage>
        <taxon>Eukaryota</taxon>
        <taxon>Fungi</taxon>
        <taxon>Dikarya</taxon>
        <taxon>Ascomycota</taxon>
        <taxon>Pezizomycotina</taxon>
        <taxon>Sordariomycetes</taxon>
        <taxon>Sordariomycetidae</taxon>
        <taxon>Sordariales</taxon>
        <taxon>Lasiosphaeriaceae</taxon>
        <taxon>Apiosordaria</taxon>
    </lineage>
</organism>
<dbReference type="EMBL" id="JAUKTV010000013">
    <property type="protein sequence ID" value="KAK0718896.1"/>
    <property type="molecule type" value="Genomic_DNA"/>
</dbReference>
<dbReference type="AlphaFoldDB" id="A0AA40DZN0"/>
<accession>A0AA40DZN0</accession>
<evidence type="ECO:0000256" key="4">
    <source>
        <dbReference type="ARBA" id="ARBA00023136"/>
    </source>
</evidence>
<comment type="subcellular location">
    <subcellularLocation>
        <location evidence="1">Membrane</location>
    </subcellularLocation>
</comment>
<keyword evidence="6" id="KW-1185">Reference proteome</keyword>
<dbReference type="Proteomes" id="UP001172159">
    <property type="component" value="Unassembled WGS sequence"/>
</dbReference>
<dbReference type="GO" id="GO:0044183">
    <property type="term" value="F:protein folding chaperone"/>
    <property type="evidence" value="ECO:0007669"/>
    <property type="project" value="InterPro"/>
</dbReference>
<protein>
    <submittedName>
        <fullName evidence="5">Uncharacterized protein</fullName>
    </submittedName>
</protein>
<evidence type="ECO:0000313" key="5">
    <source>
        <dbReference type="EMBL" id="KAK0718896.1"/>
    </source>
</evidence>
<evidence type="ECO:0000313" key="6">
    <source>
        <dbReference type="Proteomes" id="UP001172159"/>
    </source>
</evidence>
<keyword evidence="3" id="KW-1133">Transmembrane helix</keyword>
<reference evidence="5" key="1">
    <citation type="submission" date="2023-06" db="EMBL/GenBank/DDBJ databases">
        <title>Genome-scale phylogeny and comparative genomics of the fungal order Sordariales.</title>
        <authorList>
            <consortium name="Lawrence Berkeley National Laboratory"/>
            <person name="Hensen N."/>
            <person name="Bonometti L."/>
            <person name="Westerberg I."/>
            <person name="Brannstrom I.O."/>
            <person name="Guillou S."/>
            <person name="Cros-Aarteil S."/>
            <person name="Calhoun S."/>
            <person name="Haridas S."/>
            <person name="Kuo A."/>
            <person name="Mondo S."/>
            <person name="Pangilinan J."/>
            <person name="Riley R."/>
            <person name="Labutti K."/>
            <person name="Andreopoulos B."/>
            <person name="Lipzen A."/>
            <person name="Chen C."/>
            <person name="Yanf M."/>
            <person name="Daum C."/>
            <person name="Ng V."/>
            <person name="Clum A."/>
            <person name="Steindorff A."/>
            <person name="Ohm R."/>
            <person name="Martin F."/>
            <person name="Silar P."/>
            <person name="Natvig D."/>
            <person name="Lalanne C."/>
            <person name="Gautier V."/>
            <person name="Ament-Velasquez S.L."/>
            <person name="Kruys A."/>
            <person name="Hutchinson M.I."/>
            <person name="Powell A.J."/>
            <person name="Barry K."/>
            <person name="Miller A.N."/>
            <person name="Grigoriev I.V."/>
            <person name="Debuchy R."/>
            <person name="Gladieux P."/>
            <person name="Thoren M.H."/>
            <person name="Johannesson H."/>
        </authorList>
    </citation>
    <scope>NUCLEOTIDE SEQUENCE</scope>
    <source>
        <strain evidence="5">CBS 540.89</strain>
    </source>
</reference>
<comment type="caution">
    <text evidence="5">The sequence shown here is derived from an EMBL/GenBank/DDBJ whole genome shotgun (WGS) entry which is preliminary data.</text>
</comment>
<dbReference type="InterPro" id="IPR005351">
    <property type="entry name" value="ASTER"/>
</dbReference>
<proteinExistence type="predicted"/>
<dbReference type="PANTHER" id="PTHR28038:SF1">
    <property type="entry name" value="ADL329WP"/>
    <property type="match status" value="1"/>
</dbReference>